<name>A0A9P4K480_9PLEO</name>
<dbReference type="Pfam" id="PF10336">
    <property type="entry name" value="DUF2420"/>
    <property type="match status" value="1"/>
</dbReference>
<gene>
    <name evidence="2" type="ORF">CC78DRAFT_561618</name>
</gene>
<feature type="compositionally biased region" description="Polar residues" evidence="1">
    <location>
        <begin position="569"/>
        <end position="579"/>
    </location>
</feature>
<feature type="compositionally biased region" description="Acidic residues" evidence="1">
    <location>
        <begin position="483"/>
        <end position="493"/>
    </location>
</feature>
<feature type="compositionally biased region" description="Basic and acidic residues" evidence="1">
    <location>
        <begin position="276"/>
        <end position="301"/>
    </location>
</feature>
<feature type="compositionally biased region" description="Polar residues" evidence="1">
    <location>
        <begin position="461"/>
        <end position="475"/>
    </location>
</feature>
<organism evidence="2 3">
    <name type="scientific">Lojkania enalia</name>
    <dbReference type="NCBI Taxonomy" id="147567"/>
    <lineage>
        <taxon>Eukaryota</taxon>
        <taxon>Fungi</taxon>
        <taxon>Dikarya</taxon>
        <taxon>Ascomycota</taxon>
        <taxon>Pezizomycotina</taxon>
        <taxon>Dothideomycetes</taxon>
        <taxon>Pleosporomycetidae</taxon>
        <taxon>Pleosporales</taxon>
        <taxon>Pleosporales incertae sedis</taxon>
        <taxon>Lojkania</taxon>
    </lineage>
</organism>
<feature type="region of interest" description="Disordered" evidence="1">
    <location>
        <begin position="542"/>
        <end position="777"/>
    </location>
</feature>
<feature type="compositionally biased region" description="Acidic residues" evidence="1">
    <location>
        <begin position="198"/>
        <end position="210"/>
    </location>
</feature>
<proteinExistence type="predicted"/>
<feature type="compositionally biased region" description="Polar residues" evidence="1">
    <location>
        <begin position="612"/>
        <end position="624"/>
    </location>
</feature>
<evidence type="ECO:0000313" key="2">
    <source>
        <dbReference type="EMBL" id="KAF2261796.1"/>
    </source>
</evidence>
<keyword evidence="3" id="KW-1185">Reference proteome</keyword>
<dbReference type="InterPro" id="IPR018822">
    <property type="entry name" value="UPF0646"/>
</dbReference>
<feature type="compositionally biased region" description="Basic and acidic residues" evidence="1">
    <location>
        <begin position="669"/>
        <end position="678"/>
    </location>
</feature>
<feature type="region of interest" description="Disordered" evidence="1">
    <location>
        <begin position="151"/>
        <end position="179"/>
    </location>
</feature>
<feature type="region of interest" description="Disordered" evidence="1">
    <location>
        <begin position="198"/>
        <end position="227"/>
    </location>
</feature>
<reference evidence="3" key="1">
    <citation type="journal article" date="2020" name="Stud. Mycol.">
        <title>101 Dothideomycetes genomes: A test case for predicting lifestyles and emergence of pathogens.</title>
        <authorList>
            <person name="Haridas S."/>
            <person name="Albert R."/>
            <person name="Binder M."/>
            <person name="Bloem J."/>
            <person name="LaButti K."/>
            <person name="Salamov A."/>
            <person name="Andreopoulos B."/>
            <person name="Baker S."/>
            <person name="Barry K."/>
            <person name="Bills G."/>
            <person name="Bluhm B."/>
            <person name="Cannon C."/>
            <person name="Castanera R."/>
            <person name="Culley D."/>
            <person name="Daum C."/>
            <person name="Ezra D."/>
            <person name="Gonzalez J."/>
            <person name="Henrissat B."/>
            <person name="Kuo A."/>
            <person name="Liang C."/>
            <person name="Lipzen A."/>
            <person name="Lutzoni F."/>
            <person name="Magnuson J."/>
            <person name="Mondo S."/>
            <person name="Nolan M."/>
            <person name="Ohm R."/>
            <person name="Pangilinan J."/>
            <person name="Park H.-J."/>
            <person name="Ramirez L."/>
            <person name="Alfaro M."/>
            <person name="Sun H."/>
            <person name="Tritt A."/>
            <person name="Yoshinaga Y."/>
            <person name="Zwiers L.-H."/>
            <person name="Turgeon B."/>
            <person name="Goodwin S."/>
            <person name="Spatafora J."/>
            <person name="Crous P."/>
            <person name="Grigoriev I."/>
        </authorList>
    </citation>
    <scope>NUCLEOTIDE SEQUENCE [LARGE SCALE GENOMIC DNA]</scope>
    <source>
        <strain evidence="3">CBS 304.66</strain>
    </source>
</reference>
<feature type="compositionally biased region" description="Acidic residues" evidence="1">
    <location>
        <begin position="170"/>
        <end position="179"/>
    </location>
</feature>
<dbReference type="Proteomes" id="UP000800093">
    <property type="component" value="Unassembled WGS sequence"/>
</dbReference>
<dbReference type="EMBL" id="ML986650">
    <property type="protein sequence ID" value="KAF2261796.1"/>
    <property type="molecule type" value="Genomic_DNA"/>
</dbReference>
<accession>A0A9P4K480</accession>
<protein>
    <submittedName>
        <fullName evidence="2">Uncharacterized protein</fullName>
    </submittedName>
</protein>
<feature type="region of interest" description="Disordered" evidence="1">
    <location>
        <begin position="276"/>
        <end position="323"/>
    </location>
</feature>
<evidence type="ECO:0000256" key="1">
    <source>
        <dbReference type="SAM" id="MobiDB-lite"/>
    </source>
</evidence>
<feature type="compositionally biased region" description="Polar residues" evidence="1">
    <location>
        <begin position="730"/>
        <end position="756"/>
    </location>
</feature>
<feature type="compositionally biased region" description="Acidic residues" evidence="1">
    <location>
        <begin position="584"/>
        <end position="599"/>
    </location>
</feature>
<evidence type="ECO:0000313" key="3">
    <source>
        <dbReference type="Proteomes" id="UP000800093"/>
    </source>
</evidence>
<feature type="compositionally biased region" description="Acidic residues" evidence="1">
    <location>
        <begin position="650"/>
        <end position="668"/>
    </location>
</feature>
<dbReference type="OrthoDB" id="5339076at2759"/>
<sequence length="789" mass="87432">MTATTPTMAGLSVPLSNDAMELLSDSGYEQVQEDIHIDVDFNPDNINHHDDDLVLQDADTDDEEEVGVDSANIDDVMDGEGPLDLNGDISIQSTNHRSNVVTQNNFEEDLIDYSEDDETYQQEQQPNTHWSRLDAPIDAELTEDINSTVATADGRKHHLVNEAHKTSEPTPDEDAQSYEVQQDDLDGDDENAAQQLPEDGEFWDPDETDDNALAPYENVDDYDANGEHHSPIQAQEEVAYHEGNGNDHDHDHDHDYDYDYDYSQDFEANDHYDSAADEKQDETYFDESGHDDTNPQHDKDSNANADDEALHTPPIDNQGNKFEEPRHLSIKVNYDGEEIYLFPPSANEETHPFLLSDELVATQTFHHLFQACRTQLGDSIKAETELGLRMEDFEDLVFYEDSIACAHVCLNDVTDIYLALQEQDGDNNPPPLQMTFLFRPRVSAIINHLKKAVRDRLGFSSLKQQNRAGPANTSDNADHESDQEAEAWVDEEESKGRNSHATHDQGESYEQVNADDEYDLDNEHLGEGDTASYADNRAATELADSHGTEAYTRTTSNASKTADEPKTADTVSNSEQSVPTGAIEGEDLIDYSDDDENAEADAAQTGHDSIHGRSSGSSTVQGDHTSFEHIVRDSTNANKNDESLQPDYSYDGDDLDFDQDGEETNIEGDEPHLPEKNFEGLSSNPTEDVLPGPEDTTGGEVDFLTEFTFSEDTEHAGNYEIDYSDDDATTEQAVTTGGSAVRSTSRPGDLASSQALKRSIDEVDNGPDPGDQSGTSLSYFISNKIHDLC</sequence>
<feature type="compositionally biased region" description="Polar residues" evidence="1">
    <location>
        <begin position="551"/>
        <end position="560"/>
    </location>
</feature>
<feature type="region of interest" description="Disordered" evidence="1">
    <location>
        <begin position="460"/>
        <end position="511"/>
    </location>
</feature>
<dbReference type="AlphaFoldDB" id="A0A9P4K480"/>
<comment type="caution">
    <text evidence="2">The sequence shown here is derived from an EMBL/GenBank/DDBJ whole genome shotgun (WGS) entry which is preliminary data.</text>
</comment>